<evidence type="ECO:0000313" key="3">
    <source>
        <dbReference type="Proteomes" id="UP000217790"/>
    </source>
</evidence>
<gene>
    <name evidence="2" type="ORF">ARMGADRAFT_731168</name>
</gene>
<proteinExistence type="predicted"/>
<feature type="compositionally biased region" description="Basic and acidic residues" evidence="1">
    <location>
        <begin position="145"/>
        <end position="158"/>
    </location>
</feature>
<accession>A0A2H3D0T0</accession>
<evidence type="ECO:0000256" key="1">
    <source>
        <dbReference type="SAM" id="MobiDB-lite"/>
    </source>
</evidence>
<feature type="compositionally biased region" description="Polar residues" evidence="1">
    <location>
        <begin position="81"/>
        <end position="94"/>
    </location>
</feature>
<sequence length="158" mass="17772">MKAHFAQHANQKAETEIRSRHSYHIELENVNGSCFSFAPKKYIADQGDALPKPVPKKQPSPRHKTSHDAQPVHTKRRRPSSVVQETAEPSQSGLARTIYDVTHPSRAPLPKVKTGSSLTPETHRPGRTIYDVQHPTARRSQRLAGKKDGDAQYRSKIR</sequence>
<feature type="region of interest" description="Disordered" evidence="1">
    <location>
        <begin position="46"/>
        <end position="158"/>
    </location>
</feature>
<keyword evidence="3" id="KW-1185">Reference proteome</keyword>
<dbReference type="EMBL" id="KZ293715">
    <property type="protein sequence ID" value="PBK82617.1"/>
    <property type="molecule type" value="Genomic_DNA"/>
</dbReference>
<dbReference type="Proteomes" id="UP000217790">
    <property type="component" value="Unassembled WGS sequence"/>
</dbReference>
<dbReference type="OrthoDB" id="2901132at2759"/>
<dbReference type="AlphaFoldDB" id="A0A2H3D0T0"/>
<evidence type="ECO:0000313" key="2">
    <source>
        <dbReference type="EMBL" id="PBK82617.1"/>
    </source>
</evidence>
<reference evidence="3" key="1">
    <citation type="journal article" date="2017" name="Nat. Ecol. Evol.">
        <title>Genome expansion and lineage-specific genetic innovations in the forest pathogenic fungi Armillaria.</title>
        <authorList>
            <person name="Sipos G."/>
            <person name="Prasanna A.N."/>
            <person name="Walter M.C."/>
            <person name="O'Connor E."/>
            <person name="Balint B."/>
            <person name="Krizsan K."/>
            <person name="Kiss B."/>
            <person name="Hess J."/>
            <person name="Varga T."/>
            <person name="Slot J."/>
            <person name="Riley R."/>
            <person name="Boka B."/>
            <person name="Rigling D."/>
            <person name="Barry K."/>
            <person name="Lee J."/>
            <person name="Mihaltcheva S."/>
            <person name="LaButti K."/>
            <person name="Lipzen A."/>
            <person name="Waldron R."/>
            <person name="Moloney N.M."/>
            <person name="Sperisen C."/>
            <person name="Kredics L."/>
            <person name="Vagvoelgyi C."/>
            <person name="Patrignani A."/>
            <person name="Fitzpatrick D."/>
            <person name="Nagy I."/>
            <person name="Doyle S."/>
            <person name="Anderson J.B."/>
            <person name="Grigoriev I.V."/>
            <person name="Gueldener U."/>
            <person name="Muensterkoetter M."/>
            <person name="Nagy L.G."/>
        </authorList>
    </citation>
    <scope>NUCLEOTIDE SEQUENCE [LARGE SCALE GENOMIC DNA]</scope>
    <source>
        <strain evidence="3">Ar21-2</strain>
    </source>
</reference>
<dbReference type="InParanoid" id="A0A2H3D0T0"/>
<protein>
    <submittedName>
        <fullName evidence="2">Uncharacterized protein</fullName>
    </submittedName>
</protein>
<organism evidence="2 3">
    <name type="scientific">Armillaria gallica</name>
    <name type="common">Bulbous honey fungus</name>
    <name type="synonym">Armillaria bulbosa</name>
    <dbReference type="NCBI Taxonomy" id="47427"/>
    <lineage>
        <taxon>Eukaryota</taxon>
        <taxon>Fungi</taxon>
        <taxon>Dikarya</taxon>
        <taxon>Basidiomycota</taxon>
        <taxon>Agaricomycotina</taxon>
        <taxon>Agaricomycetes</taxon>
        <taxon>Agaricomycetidae</taxon>
        <taxon>Agaricales</taxon>
        <taxon>Marasmiineae</taxon>
        <taxon>Physalacriaceae</taxon>
        <taxon>Armillaria</taxon>
    </lineage>
</organism>
<name>A0A2H3D0T0_ARMGA</name>